<keyword evidence="5" id="KW-0238">DNA-binding</keyword>
<dbReference type="RefSeq" id="WP_182561875.1">
    <property type="nucleotide sequence ID" value="NZ_JACGWT010000007.1"/>
</dbReference>
<evidence type="ECO:0000256" key="5">
    <source>
        <dbReference type="ARBA" id="ARBA00023125"/>
    </source>
</evidence>
<keyword evidence="10" id="KW-1185">Reference proteome</keyword>
<dbReference type="Proteomes" id="UP000523079">
    <property type="component" value="Unassembled WGS sequence"/>
</dbReference>
<dbReference type="PRINTS" id="PR00416">
    <property type="entry name" value="EUTPISMRASEI"/>
</dbReference>
<dbReference type="InterPro" id="IPR049331">
    <property type="entry name" value="Top1B_N_bact"/>
</dbReference>
<dbReference type="SUPFAM" id="SSF56349">
    <property type="entry name" value="DNA breaking-rejoining enzymes"/>
    <property type="match status" value="1"/>
</dbReference>
<sequence length="337" mass="37483">MRLRRMSPNEDTGWTRRRAGQGFSYVDQDGRRLTGEDLARVKALVIPPAWSDVWISPAPNGHIQAVGTDAAGRRQYLYHEEWRKKRDADKFDRILTVAQRLPAARKRVLADLALDGMPRERALAAAFRMLDLGYFRVGGESYVEANGSYGLATLLKSHVKARRSELIFEFVAKSGKEQHIVLTDPALREAVTVLRNRRSGGDELLAYRKGSRWVDVTSTDINGYVKERIRADVSAKDFRTWHATVHASIALALVAPPATTRTARKRAVVAAVRAVSEYLGNTPAVARASYVDPRVLDLYDGGRTITEALKKLGEDADYTDPKIYAVAERAVGKLLAP</sequence>
<dbReference type="InterPro" id="IPR011010">
    <property type="entry name" value="DNA_brk_join_enz"/>
</dbReference>
<dbReference type="GO" id="GO:0003677">
    <property type="term" value="F:DNA binding"/>
    <property type="evidence" value="ECO:0007669"/>
    <property type="project" value="UniProtKB-KW"/>
</dbReference>
<dbReference type="PROSITE" id="PS52038">
    <property type="entry name" value="TOPO_IB_2"/>
    <property type="match status" value="1"/>
</dbReference>
<dbReference type="AlphaFoldDB" id="A0A7W3IVY9"/>
<name>A0A7W3IVY9_9ACTN</name>
<organism evidence="9 10">
    <name type="scientific">Microlunatus kandeliicorticis</name>
    <dbReference type="NCBI Taxonomy" id="1759536"/>
    <lineage>
        <taxon>Bacteria</taxon>
        <taxon>Bacillati</taxon>
        <taxon>Actinomycetota</taxon>
        <taxon>Actinomycetes</taxon>
        <taxon>Propionibacteriales</taxon>
        <taxon>Propionibacteriaceae</taxon>
        <taxon>Microlunatus</taxon>
    </lineage>
</organism>
<dbReference type="InterPro" id="IPR035447">
    <property type="entry name" value="DNA_topo_I_N_sf"/>
</dbReference>
<evidence type="ECO:0000256" key="6">
    <source>
        <dbReference type="ARBA" id="ARBA00023235"/>
    </source>
</evidence>
<dbReference type="EMBL" id="JACGWT010000007">
    <property type="protein sequence ID" value="MBA8796252.1"/>
    <property type="molecule type" value="Genomic_DNA"/>
</dbReference>
<comment type="catalytic activity">
    <reaction evidence="1">
        <text>ATP-independent breakage of single-stranded DNA, followed by passage and rejoining.</text>
        <dbReference type="EC" id="5.6.2.1"/>
    </reaction>
</comment>
<evidence type="ECO:0000256" key="4">
    <source>
        <dbReference type="ARBA" id="ARBA00023029"/>
    </source>
</evidence>
<evidence type="ECO:0000259" key="8">
    <source>
        <dbReference type="Pfam" id="PF21338"/>
    </source>
</evidence>
<dbReference type="Gene3D" id="3.30.66.10">
    <property type="entry name" value="DNA topoisomerase I domain"/>
    <property type="match status" value="1"/>
</dbReference>
<proteinExistence type="inferred from homology"/>
<accession>A0A7W3IVY9</accession>
<dbReference type="Pfam" id="PF01028">
    <property type="entry name" value="Topoisom_I"/>
    <property type="match status" value="1"/>
</dbReference>
<keyword evidence="4" id="KW-0799">Topoisomerase</keyword>
<comment type="similarity">
    <text evidence="2">Belongs to the type IB topoisomerase family.</text>
</comment>
<keyword evidence="6 9" id="KW-0413">Isomerase</keyword>
<dbReference type="GO" id="GO:0006265">
    <property type="term" value="P:DNA topological change"/>
    <property type="evidence" value="ECO:0007669"/>
    <property type="project" value="InterPro"/>
</dbReference>
<evidence type="ECO:0000256" key="3">
    <source>
        <dbReference type="ARBA" id="ARBA00012891"/>
    </source>
</evidence>
<gene>
    <name evidence="9" type="ORF">FHX74_003905</name>
</gene>
<dbReference type="EC" id="5.6.2.1" evidence="3"/>
<dbReference type="InterPro" id="IPR001631">
    <property type="entry name" value="TopoI"/>
</dbReference>
<protein>
    <recommendedName>
        <fullName evidence="3">DNA topoisomerase</fullName>
        <ecNumber evidence="3">5.6.2.1</ecNumber>
    </recommendedName>
</protein>
<dbReference type="Gene3D" id="1.10.132.120">
    <property type="match status" value="1"/>
</dbReference>
<evidence type="ECO:0000256" key="1">
    <source>
        <dbReference type="ARBA" id="ARBA00000213"/>
    </source>
</evidence>
<evidence type="ECO:0000259" key="7">
    <source>
        <dbReference type="Pfam" id="PF01028"/>
    </source>
</evidence>
<dbReference type="InterPro" id="IPR013500">
    <property type="entry name" value="TopoI_cat_euk"/>
</dbReference>
<reference evidence="9 10" key="1">
    <citation type="submission" date="2020-07" db="EMBL/GenBank/DDBJ databases">
        <title>Sequencing the genomes of 1000 actinobacteria strains.</title>
        <authorList>
            <person name="Klenk H.-P."/>
        </authorList>
    </citation>
    <scope>NUCLEOTIDE SEQUENCE [LARGE SCALE GENOMIC DNA]</scope>
    <source>
        <strain evidence="9 10">DSM 100723</strain>
    </source>
</reference>
<feature type="domain" description="DNA topoisomerase I catalytic core eukaryotic-type" evidence="7">
    <location>
        <begin position="81"/>
        <end position="288"/>
    </location>
</feature>
<dbReference type="GO" id="GO:0003917">
    <property type="term" value="F:DNA topoisomerase type I (single strand cut, ATP-independent) activity"/>
    <property type="evidence" value="ECO:0007669"/>
    <property type="project" value="UniProtKB-EC"/>
</dbReference>
<dbReference type="Pfam" id="PF21338">
    <property type="entry name" value="Top1B_N_bact"/>
    <property type="match status" value="1"/>
</dbReference>
<comment type="caution">
    <text evidence="9">The sequence shown here is derived from an EMBL/GenBank/DDBJ whole genome shotgun (WGS) entry which is preliminary data.</text>
</comment>
<evidence type="ECO:0000313" key="9">
    <source>
        <dbReference type="EMBL" id="MBA8796252.1"/>
    </source>
</evidence>
<dbReference type="Gene3D" id="3.90.15.10">
    <property type="entry name" value="Topoisomerase I, Chain A, domain 3"/>
    <property type="match status" value="1"/>
</dbReference>
<evidence type="ECO:0000256" key="2">
    <source>
        <dbReference type="ARBA" id="ARBA00006645"/>
    </source>
</evidence>
<dbReference type="InterPro" id="IPR014711">
    <property type="entry name" value="TopoI_cat_a-hlx-sub_euk"/>
</dbReference>
<evidence type="ECO:0000313" key="10">
    <source>
        <dbReference type="Proteomes" id="UP000523079"/>
    </source>
</evidence>
<feature type="domain" description="DNA topoisomerase IB N-terminal" evidence="8">
    <location>
        <begin position="22"/>
        <end position="69"/>
    </location>
</feature>
<dbReference type="SUPFAM" id="SSF55869">
    <property type="entry name" value="DNA topoisomerase I domain"/>
    <property type="match status" value="1"/>
</dbReference>